<dbReference type="NCBIfam" id="TIGR00231">
    <property type="entry name" value="small_GTP"/>
    <property type="match status" value="1"/>
</dbReference>
<dbReference type="GO" id="GO:0005525">
    <property type="term" value="F:GTP binding"/>
    <property type="evidence" value="ECO:0007669"/>
    <property type="project" value="UniProtKB-KW"/>
</dbReference>
<reference evidence="13" key="2">
    <citation type="submission" date="2025-08" db="UniProtKB">
        <authorList>
            <consortium name="Ensembl"/>
        </authorList>
    </citation>
    <scope>IDENTIFICATION</scope>
</reference>
<evidence type="ECO:0000256" key="10">
    <source>
        <dbReference type="ARBA" id="ARBA00023136"/>
    </source>
</evidence>
<keyword evidence="8" id="KW-0460">Magnesium</keyword>
<dbReference type="GeneTree" id="ENSGT00940000157624"/>
<dbReference type="AlphaFoldDB" id="A0A4W6EVD0"/>
<dbReference type="Gene3D" id="3.40.50.300">
    <property type="entry name" value="P-loop containing nucleotide triphosphate hydrolases"/>
    <property type="match status" value="1"/>
</dbReference>
<dbReference type="SMART" id="SM00173">
    <property type="entry name" value="RAS"/>
    <property type="match status" value="1"/>
</dbReference>
<evidence type="ECO:0000256" key="1">
    <source>
        <dbReference type="ARBA" id="ARBA00001946"/>
    </source>
</evidence>
<evidence type="ECO:0000256" key="4">
    <source>
        <dbReference type="ARBA" id="ARBA00022475"/>
    </source>
</evidence>
<dbReference type="InterPro" id="IPR005225">
    <property type="entry name" value="Small_GTP-bd"/>
</dbReference>
<dbReference type="InParanoid" id="A0A4W6EVD0"/>
<dbReference type="GO" id="GO:0071896">
    <property type="term" value="P:protein localization to adherens junction"/>
    <property type="evidence" value="ECO:0007669"/>
    <property type="project" value="Ensembl"/>
</dbReference>
<comment type="cofactor">
    <cofactor evidence="1">
        <name>Mg(2+)</name>
        <dbReference type="ChEBI" id="CHEBI:18420"/>
    </cofactor>
</comment>
<dbReference type="PROSITE" id="PS51420">
    <property type="entry name" value="RHO"/>
    <property type="match status" value="1"/>
</dbReference>
<dbReference type="SMART" id="SM00174">
    <property type="entry name" value="RHO"/>
    <property type="match status" value="1"/>
</dbReference>
<keyword evidence="5" id="KW-0597">Phosphoprotein</keyword>
<comment type="subcellular location">
    <subcellularLocation>
        <location evidence="2">Cell membrane</location>
        <topology evidence="2">Lipid-anchor</topology>
        <orientation evidence="2">Cytoplasmic side</orientation>
    </subcellularLocation>
</comment>
<keyword evidence="14" id="KW-1185">Reference proteome</keyword>
<keyword evidence="9" id="KW-0342">GTP-binding</keyword>
<dbReference type="GO" id="GO:0008360">
    <property type="term" value="P:regulation of cell shape"/>
    <property type="evidence" value="ECO:0007669"/>
    <property type="project" value="UniProtKB-ARBA"/>
</dbReference>
<dbReference type="PROSITE" id="PS51419">
    <property type="entry name" value="RAB"/>
    <property type="match status" value="1"/>
</dbReference>
<reference evidence="14" key="1">
    <citation type="submission" date="2015-09" db="EMBL/GenBank/DDBJ databases">
        <authorList>
            <person name="Sai Rama Sridatta P."/>
        </authorList>
    </citation>
    <scope>NUCLEOTIDE SEQUENCE [LARGE SCALE GENOMIC DNA]</scope>
</reference>
<evidence type="ECO:0000313" key="14">
    <source>
        <dbReference type="Proteomes" id="UP000314980"/>
    </source>
</evidence>
<gene>
    <name evidence="13" type="primary">RHOV</name>
</gene>
<evidence type="ECO:0000256" key="11">
    <source>
        <dbReference type="ARBA" id="ARBA00023139"/>
    </source>
</evidence>
<evidence type="ECO:0000256" key="8">
    <source>
        <dbReference type="ARBA" id="ARBA00022842"/>
    </source>
</evidence>
<dbReference type="SMART" id="SM00175">
    <property type="entry name" value="RAB"/>
    <property type="match status" value="1"/>
</dbReference>
<evidence type="ECO:0000256" key="5">
    <source>
        <dbReference type="ARBA" id="ARBA00022553"/>
    </source>
</evidence>
<organism evidence="13 14">
    <name type="scientific">Lates calcarifer</name>
    <name type="common">Barramundi</name>
    <name type="synonym">Holocentrus calcarifer</name>
    <dbReference type="NCBI Taxonomy" id="8187"/>
    <lineage>
        <taxon>Eukaryota</taxon>
        <taxon>Metazoa</taxon>
        <taxon>Chordata</taxon>
        <taxon>Craniata</taxon>
        <taxon>Vertebrata</taxon>
        <taxon>Euteleostomi</taxon>
        <taxon>Actinopterygii</taxon>
        <taxon>Neopterygii</taxon>
        <taxon>Teleostei</taxon>
        <taxon>Neoteleostei</taxon>
        <taxon>Acanthomorphata</taxon>
        <taxon>Carangaria</taxon>
        <taxon>Carangaria incertae sedis</taxon>
        <taxon>Centropomidae</taxon>
        <taxon>Lates</taxon>
    </lineage>
</organism>
<dbReference type="PROSITE" id="PS51421">
    <property type="entry name" value="RAS"/>
    <property type="match status" value="1"/>
</dbReference>
<dbReference type="Ensembl" id="ENSLCAT00010043010.1">
    <property type="protein sequence ID" value="ENSLCAP00010041966.1"/>
    <property type="gene ID" value="ENSLCAG00010019637.1"/>
</dbReference>
<dbReference type="Proteomes" id="UP000314980">
    <property type="component" value="Unassembled WGS sequence"/>
</dbReference>
<evidence type="ECO:0000256" key="2">
    <source>
        <dbReference type="ARBA" id="ARBA00004342"/>
    </source>
</evidence>
<dbReference type="InterPro" id="IPR001806">
    <property type="entry name" value="Small_GTPase"/>
</dbReference>
<dbReference type="InterPro" id="IPR003578">
    <property type="entry name" value="Small_GTPase_Rho"/>
</dbReference>
<dbReference type="GO" id="GO:0005886">
    <property type="term" value="C:plasma membrane"/>
    <property type="evidence" value="ECO:0007669"/>
    <property type="project" value="UniProtKB-SubCell"/>
</dbReference>
<keyword evidence="11" id="KW-0564">Palmitate</keyword>
<dbReference type="PANTHER" id="PTHR24072">
    <property type="entry name" value="RHO FAMILY GTPASE"/>
    <property type="match status" value="1"/>
</dbReference>
<dbReference type="FunCoup" id="A0A4W6EVD0">
    <property type="interactions" value="552"/>
</dbReference>
<keyword evidence="7" id="KW-0547">Nucleotide-binding</keyword>
<dbReference type="STRING" id="8187.ENSLCAP00010041966"/>
<dbReference type="GO" id="GO:0003924">
    <property type="term" value="F:GTPase activity"/>
    <property type="evidence" value="ECO:0007669"/>
    <property type="project" value="InterPro"/>
</dbReference>
<evidence type="ECO:0000256" key="3">
    <source>
        <dbReference type="ARBA" id="ARBA00010142"/>
    </source>
</evidence>
<reference evidence="13" key="3">
    <citation type="submission" date="2025-09" db="UniProtKB">
        <authorList>
            <consortium name="Ensembl"/>
        </authorList>
    </citation>
    <scope>IDENTIFICATION</scope>
</reference>
<name>A0A4W6EVD0_LATCA</name>
<dbReference type="GO" id="GO:0055113">
    <property type="term" value="P:epiboly involved in gastrulation with mouth forming second"/>
    <property type="evidence" value="ECO:0007669"/>
    <property type="project" value="Ensembl"/>
</dbReference>
<evidence type="ECO:0000256" key="9">
    <source>
        <dbReference type="ARBA" id="ARBA00023134"/>
    </source>
</evidence>
<dbReference type="GO" id="GO:0046872">
    <property type="term" value="F:metal ion binding"/>
    <property type="evidence" value="ECO:0007669"/>
    <property type="project" value="UniProtKB-KW"/>
</dbReference>
<dbReference type="GO" id="GO:0007010">
    <property type="term" value="P:cytoskeleton organization"/>
    <property type="evidence" value="ECO:0007669"/>
    <property type="project" value="UniProtKB-ARBA"/>
</dbReference>
<dbReference type="GO" id="GO:0007264">
    <property type="term" value="P:small GTPase-mediated signal transduction"/>
    <property type="evidence" value="ECO:0007669"/>
    <property type="project" value="InterPro"/>
</dbReference>
<protein>
    <submittedName>
        <fullName evidence="13">Ras homolog family member V</fullName>
    </submittedName>
</protein>
<keyword evidence="12" id="KW-0449">Lipoprotein</keyword>
<dbReference type="InterPro" id="IPR027417">
    <property type="entry name" value="P-loop_NTPase"/>
</dbReference>
<dbReference type="PRINTS" id="PR00449">
    <property type="entry name" value="RASTRNSFRMNG"/>
</dbReference>
<sequence>MPPHMDYFYHESRVPSDCGLTREDELEPGVISCMLVGDGAVGKTSMIVSYTTNGYPTEYRQTGFDVFSGQVQVEGSPVKVQLLDTAGQVRLVDVFLLCFSMVNPTSFHNITKKWVPEIRAHNPSSPIILVGTQSDLLLDVNVLINLDKSNVKPVLSHRARSMADKIRATDYIECSSLTQKNLKEAFDAAIFAAIKNKARKTKKRRFSDRRTKAFSRCSWKKFFCFI</sequence>
<dbReference type="FunFam" id="3.40.50.300:FF:000561">
    <property type="entry name" value="rho-related GTP-binding protein RhoV"/>
    <property type="match status" value="1"/>
</dbReference>
<evidence type="ECO:0000256" key="6">
    <source>
        <dbReference type="ARBA" id="ARBA00022723"/>
    </source>
</evidence>
<keyword evidence="10" id="KW-0472">Membrane</keyword>
<keyword evidence="6" id="KW-0479">Metal-binding</keyword>
<evidence type="ECO:0000313" key="13">
    <source>
        <dbReference type="Ensembl" id="ENSLCAP00010041966.1"/>
    </source>
</evidence>
<dbReference type="Pfam" id="PF00071">
    <property type="entry name" value="Ras"/>
    <property type="match status" value="1"/>
</dbReference>
<evidence type="ECO:0000256" key="7">
    <source>
        <dbReference type="ARBA" id="ARBA00022741"/>
    </source>
</evidence>
<proteinExistence type="inferred from homology"/>
<keyword evidence="4" id="KW-1003">Cell membrane</keyword>
<dbReference type="SUPFAM" id="SSF52540">
    <property type="entry name" value="P-loop containing nucleoside triphosphate hydrolases"/>
    <property type="match status" value="1"/>
</dbReference>
<accession>A0A4W6EVD0</accession>
<evidence type="ECO:0000256" key="12">
    <source>
        <dbReference type="ARBA" id="ARBA00023288"/>
    </source>
</evidence>
<comment type="similarity">
    <text evidence="3">Belongs to the small GTPase superfamily. Rho family.</text>
</comment>